<organism evidence="3 4">
    <name type="scientific">Kitasatospora arboriphila</name>
    <dbReference type="NCBI Taxonomy" id="258052"/>
    <lineage>
        <taxon>Bacteria</taxon>
        <taxon>Bacillati</taxon>
        <taxon>Actinomycetota</taxon>
        <taxon>Actinomycetes</taxon>
        <taxon>Kitasatosporales</taxon>
        <taxon>Streptomycetaceae</taxon>
        <taxon>Kitasatospora</taxon>
    </lineage>
</organism>
<dbReference type="RefSeq" id="WP_344626943.1">
    <property type="nucleotide sequence ID" value="NZ_BAAALD010000083.1"/>
</dbReference>
<evidence type="ECO:0000256" key="1">
    <source>
        <dbReference type="ARBA" id="ARBA00023172"/>
    </source>
</evidence>
<keyword evidence="4" id="KW-1185">Reference proteome</keyword>
<proteinExistence type="predicted"/>
<dbReference type="InterPro" id="IPR011010">
    <property type="entry name" value="DNA_brk_join_enz"/>
</dbReference>
<evidence type="ECO:0000313" key="3">
    <source>
        <dbReference type="EMBL" id="GAA1111818.1"/>
    </source>
</evidence>
<dbReference type="InterPro" id="IPR002104">
    <property type="entry name" value="Integrase_catalytic"/>
</dbReference>
<accession>A0ABN1U145</accession>
<keyword evidence="1" id="KW-0233">DNA recombination</keyword>
<reference evidence="3 4" key="1">
    <citation type="journal article" date="2019" name="Int. J. Syst. Evol. Microbiol.">
        <title>The Global Catalogue of Microorganisms (GCM) 10K type strain sequencing project: providing services to taxonomists for standard genome sequencing and annotation.</title>
        <authorList>
            <consortium name="The Broad Institute Genomics Platform"/>
            <consortium name="The Broad Institute Genome Sequencing Center for Infectious Disease"/>
            <person name="Wu L."/>
            <person name="Ma J."/>
        </authorList>
    </citation>
    <scope>NUCLEOTIDE SEQUENCE [LARGE SCALE GENOMIC DNA]</scope>
    <source>
        <strain evidence="3 4">JCM 13002</strain>
    </source>
</reference>
<evidence type="ECO:0000313" key="4">
    <source>
        <dbReference type="Proteomes" id="UP001499987"/>
    </source>
</evidence>
<dbReference type="PROSITE" id="PS51898">
    <property type="entry name" value="TYR_RECOMBINASE"/>
    <property type="match status" value="1"/>
</dbReference>
<dbReference type="Gene3D" id="1.10.443.10">
    <property type="entry name" value="Intergrase catalytic core"/>
    <property type="match status" value="1"/>
</dbReference>
<feature type="domain" description="Tyr recombinase" evidence="2">
    <location>
        <begin position="1"/>
        <end position="143"/>
    </location>
</feature>
<gene>
    <name evidence="3" type="ORF">GCM10009663_61240</name>
</gene>
<dbReference type="SUPFAM" id="SSF56349">
    <property type="entry name" value="DNA breaking-rejoining enzymes"/>
    <property type="match status" value="1"/>
</dbReference>
<sequence length="143" mass="16155">MRFAACTEARIGEVSGVRRKDIDRARWTWDLCRQTTAVPGGLVDKGTKGKRRRTVPRIPELRDLVARRLDVIGPDPMARLFSGPRDGRITTAVLRDATHWDEVVVELGYEHLRHHDLRHTGLTWRADAGCRCMSCGRSPATGR</sequence>
<dbReference type="Proteomes" id="UP001499987">
    <property type="component" value="Unassembled WGS sequence"/>
</dbReference>
<dbReference type="EMBL" id="BAAALD010000083">
    <property type="protein sequence ID" value="GAA1111818.1"/>
    <property type="molecule type" value="Genomic_DNA"/>
</dbReference>
<protein>
    <recommendedName>
        <fullName evidence="2">Tyr recombinase domain-containing protein</fullName>
    </recommendedName>
</protein>
<dbReference type="InterPro" id="IPR013762">
    <property type="entry name" value="Integrase-like_cat_sf"/>
</dbReference>
<evidence type="ECO:0000259" key="2">
    <source>
        <dbReference type="PROSITE" id="PS51898"/>
    </source>
</evidence>
<name>A0ABN1U145_9ACTN</name>
<comment type="caution">
    <text evidence="3">The sequence shown here is derived from an EMBL/GenBank/DDBJ whole genome shotgun (WGS) entry which is preliminary data.</text>
</comment>